<evidence type="ECO:0000313" key="2">
    <source>
        <dbReference type="Proteomes" id="UP001060170"/>
    </source>
</evidence>
<dbReference type="EMBL" id="CM045881">
    <property type="protein sequence ID" value="KAI7937030.1"/>
    <property type="molecule type" value="Genomic_DNA"/>
</dbReference>
<reference evidence="1 2" key="3">
    <citation type="journal article" date="2022" name="Microbiol. Spectr.">
        <title>Folding features and dynamics of 3D genome architecture in plant fungal pathogens.</title>
        <authorList>
            <person name="Xia C."/>
        </authorList>
    </citation>
    <scope>NUCLEOTIDE SEQUENCE [LARGE SCALE GENOMIC DNA]</scope>
    <source>
        <strain evidence="1 2">93-210</strain>
    </source>
</reference>
<reference evidence="2" key="1">
    <citation type="journal article" date="2018" name="BMC Genomics">
        <title>Genomic insights into host adaptation between the wheat stripe rust pathogen (Puccinia striiformis f. sp. tritici) and the barley stripe rust pathogen (Puccinia striiformis f. sp. hordei).</title>
        <authorList>
            <person name="Xia C."/>
            <person name="Wang M."/>
            <person name="Yin C."/>
            <person name="Cornejo O.E."/>
            <person name="Hulbert S.H."/>
            <person name="Chen X."/>
        </authorList>
    </citation>
    <scope>NUCLEOTIDE SEQUENCE [LARGE SCALE GENOMIC DNA]</scope>
    <source>
        <strain evidence="2">93-210</strain>
    </source>
</reference>
<accession>A0ACC0DQ25</accession>
<protein>
    <submittedName>
        <fullName evidence="1">Uncharacterized protein</fullName>
    </submittedName>
</protein>
<sequence>MTERRIHQAALKPHHKTVVVSQDVPPALASNPARHKLYATSSSHSIINDNQTRETGGSSGTWLFFSGLYPISLGRFDFRSRLLGLNSKELENRVRALLDCPEYRFSLPLKIDQVEPRHKEGGAFVRFTSSTPIQPALLRNHLLAKIDQLNLKPFWLFTARSDIHLVKGKPWLEDMNMYPNRKVLVEFEGPVLSQEELWTIFRPFGRVKEINMPAPKDPIQIAYVTLDGVRSAAIARSCLHGVSYQSGSSSDPTTKIRILYSPRIHAKTARDWLGSHPKIVLPVLALLLGGISYTFFEPIRQFFADQVSDWNLWDSVGTFDLQQNTVFSWLQKETVGRLGFGRDLHTGTDLAGNAVERERGEAVRELDNWLSGPPGTFIVILGPKGSGKSQVVQSVLNQRRNSLVIDCASLIQDATNENMTIVNLAKSLGYFPQFSFLASVNNAIDMAAAGLVGQKVGFSSSPEDHMHQILDTAEKALRDLAKEASNNRQQQQAKQRAEIGNVELEKESVIQVLQQAIKSLSLGGRLSDDASDVPVVVLRDFSITGSAKHRVLWECLAGWAARLTETGTAHVVFTSENSGALKPLAQAFSTRPVKSIVLTDASIDSALQYVSKRLSAHPNRKSSVSAKDSALIQIVGGRLTDLDSLVEKIEGGLNVERAIDEIVRQSMEEIKRKCFAQGDLDQSKQLPWANYQVWDLIKRLSSQDVVPLYPILSETFEDDLSVLSALESTDLITLSTHENGETMIRVGKPVYRTAIAKLLSQEHFSATHDLNWAKNRMKRAEVSIQAKLQELIELGKLFPTMHTVGSDRRSWLFGSTLPPQIRWKVHRILDDLHRLEKIVDSSEKDIQVAKSTLYSFPRILPGETSQEATLSQPPPHFTASPSRASWPAPNRAQLYLNRPARRFKLYGVLPLNHDVLAECVAAVLPLGTTEWNEVLENYKNYARRAGKAERAHHSLRTRYRALVLHPNPTGNLEDCPPYVRVAKQAATAIEERSRLLVSQDPNWAESDEEKGTSGPIQVSGQSVTIEDEEGTTQENVNESIQTTRVNNQTSIEPIGIPVVNPEGPIRGTEDLNRSSPSPEMVSTGSLHSVVRSAAGPVQTAARSATRAPHRPGSSTDTQPMRQLHFSPTGSRGRRDISSMAHSARRARGSSGGGYLDPEPQSSSQRERDTDRGLVDFYSLRLQEANASIIRLQDKAIRSRETHESRLPGVQDENRRLRDNLLQQNVKCECLQGQLEMMGRLWELSKASSFAFFQQSTSNQNLNIPFPNFNLPTSSSSSLPQIPCVPPAPSSNTNPRPTNGIPTPMSLGCSSIATENLATLASTSTGHQESNHLATAAPF</sequence>
<evidence type="ECO:0000313" key="1">
    <source>
        <dbReference type="EMBL" id="KAI7937030.1"/>
    </source>
</evidence>
<name>A0ACC0DQ25_9BASI</name>
<keyword evidence="2" id="KW-1185">Reference proteome</keyword>
<comment type="caution">
    <text evidence="1">The sequence shown here is derived from an EMBL/GenBank/DDBJ whole genome shotgun (WGS) entry which is preliminary data.</text>
</comment>
<dbReference type="Proteomes" id="UP001060170">
    <property type="component" value="Chromosome 17"/>
</dbReference>
<gene>
    <name evidence="1" type="ORF">MJO28_015929</name>
</gene>
<proteinExistence type="predicted"/>
<organism evidence="1 2">
    <name type="scientific">Puccinia striiformis f. sp. tritici</name>
    <dbReference type="NCBI Taxonomy" id="168172"/>
    <lineage>
        <taxon>Eukaryota</taxon>
        <taxon>Fungi</taxon>
        <taxon>Dikarya</taxon>
        <taxon>Basidiomycota</taxon>
        <taxon>Pucciniomycotina</taxon>
        <taxon>Pucciniomycetes</taxon>
        <taxon>Pucciniales</taxon>
        <taxon>Pucciniaceae</taxon>
        <taxon>Puccinia</taxon>
    </lineage>
</organism>
<reference evidence="2" key="2">
    <citation type="journal article" date="2018" name="Mol. Plant Microbe Interact.">
        <title>Genome sequence resources for the wheat stripe rust pathogen (Puccinia striiformis f. sp. tritici) and the barley stripe rust pathogen (Puccinia striiformis f. sp. hordei).</title>
        <authorList>
            <person name="Xia C."/>
            <person name="Wang M."/>
            <person name="Yin C."/>
            <person name="Cornejo O.E."/>
            <person name="Hulbert S.H."/>
            <person name="Chen X."/>
        </authorList>
    </citation>
    <scope>NUCLEOTIDE SEQUENCE [LARGE SCALE GENOMIC DNA]</scope>
    <source>
        <strain evidence="2">93-210</strain>
    </source>
</reference>